<dbReference type="Pfam" id="PF13103">
    <property type="entry name" value="TonB_2"/>
    <property type="match status" value="1"/>
</dbReference>
<feature type="coiled-coil region" evidence="5">
    <location>
        <begin position="119"/>
        <end position="177"/>
    </location>
</feature>
<keyword evidence="3 7" id="KW-1133">Transmembrane helix</keyword>
<dbReference type="STRING" id="1121409.SAMN02745124_01026"/>
<name>A0A1M5U5Y7_9BACT</name>
<dbReference type="InterPro" id="IPR006260">
    <property type="entry name" value="TonB/TolA_C"/>
</dbReference>
<dbReference type="AlphaFoldDB" id="A0A1M5U5Y7"/>
<evidence type="ECO:0000256" key="6">
    <source>
        <dbReference type="SAM" id="MobiDB-lite"/>
    </source>
</evidence>
<evidence type="ECO:0000256" key="7">
    <source>
        <dbReference type="SAM" id="Phobius"/>
    </source>
</evidence>
<keyword evidence="4 7" id="KW-0472">Membrane</keyword>
<feature type="transmembrane region" description="Helical" evidence="7">
    <location>
        <begin position="15"/>
        <end position="36"/>
    </location>
</feature>
<dbReference type="SUPFAM" id="SSF74653">
    <property type="entry name" value="TolA/TonB C-terminal domain"/>
    <property type="match status" value="1"/>
</dbReference>
<gene>
    <name evidence="8" type="ORF">SAMN02745124_01026</name>
</gene>
<dbReference type="NCBIfam" id="TIGR01352">
    <property type="entry name" value="tonB_Cterm"/>
    <property type="match status" value="1"/>
</dbReference>
<evidence type="ECO:0000256" key="5">
    <source>
        <dbReference type="SAM" id="Coils"/>
    </source>
</evidence>
<comment type="subcellular location">
    <subcellularLocation>
        <location evidence="1">Membrane</location>
        <topology evidence="1">Single-pass membrane protein</topology>
    </subcellularLocation>
</comment>
<proteinExistence type="predicted"/>
<dbReference type="GO" id="GO:0016020">
    <property type="term" value="C:membrane"/>
    <property type="evidence" value="ECO:0007669"/>
    <property type="project" value="UniProtKB-SubCell"/>
</dbReference>
<protein>
    <submittedName>
        <fullName evidence="8">Colicin import membrane protein</fullName>
    </submittedName>
</protein>
<dbReference type="EMBL" id="FQXS01000004">
    <property type="protein sequence ID" value="SHH58442.1"/>
    <property type="molecule type" value="Genomic_DNA"/>
</dbReference>
<sequence>MTKQYSVTYDGRNQWLLPLNLAIGFHLLIAFSIIFLPGMFKSTPRFEDIYSVDLISLADQPTPQPQAAAEPPPAEPVKPEPEAVSIAPETVAPAPKPVDPVSLKPLKKKIKKTVVPEENQEQNRQREAERLRRQRLAEALRAEQQAAEQARIAAEEAARAQKLLEQQLTEIRNQAQRSASSTARSGSASTLTILERQYYTAIVNRITQFWALPEFKRWDPSTQAVVVITISQNGTITNHFFEKRSNDPVFDQFVSKAVQDANPLPAIPPALRKNSFEIGLRFSPGSIN</sequence>
<organism evidence="8 9">
    <name type="scientific">Desulfofustis glycolicus DSM 9705</name>
    <dbReference type="NCBI Taxonomy" id="1121409"/>
    <lineage>
        <taxon>Bacteria</taxon>
        <taxon>Pseudomonadati</taxon>
        <taxon>Thermodesulfobacteriota</taxon>
        <taxon>Desulfobulbia</taxon>
        <taxon>Desulfobulbales</taxon>
        <taxon>Desulfocapsaceae</taxon>
        <taxon>Desulfofustis</taxon>
    </lineage>
</organism>
<evidence type="ECO:0000256" key="3">
    <source>
        <dbReference type="ARBA" id="ARBA00022989"/>
    </source>
</evidence>
<keyword evidence="9" id="KW-1185">Reference proteome</keyword>
<feature type="region of interest" description="Disordered" evidence="6">
    <location>
        <begin position="61"/>
        <end position="83"/>
    </location>
</feature>
<dbReference type="Proteomes" id="UP000184139">
    <property type="component" value="Unassembled WGS sequence"/>
</dbReference>
<evidence type="ECO:0000256" key="4">
    <source>
        <dbReference type="ARBA" id="ARBA00023136"/>
    </source>
</evidence>
<keyword evidence="5" id="KW-0175">Coiled coil</keyword>
<evidence type="ECO:0000256" key="1">
    <source>
        <dbReference type="ARBA" id="ARBA00004167"/>
    </source>
</evidence>
<keyword evidence="2 7" id="KW-0812">Transmembrane</keyword>
<evidence type="ECO:0000313" key="8">
    <source>
        <dbReference type="EMBL" id="SHH58442.1"/>
    </source>
</evidence>
<accession>A0A1M5U5Y7</accession>
<reference evidence="8 9" key="1">
    <citation type="submission" date="2016-11" db="EMBL/GenBank/DDBJ databases">
        <authorList>
            <person name="Jaros S."/>
            <person name="Januszkiewicz K."/>
            <person name="Wedrychowicz H."/>
        </authorList>
    </citation>
    <scope>NUCLEOTIDE SEQUENCE [LARGE SCALE GENOMIC DNA]</scope>
    <source>
        <strain evidence="8 9">DSM 9705</strain>
    </source>
</reference>
<evidence type="ECO:0000313" key="9">
    <source>
        <dbReference type="Proteomes" id="UP000184139"/>
    </source>
</evidence>
<dbReference type="Gene3D" id="3.30.1150.10">
    <property type="match status" value="1"/>
</dbReference>
<evidence type="ECO:0000256" key="2">
    <source>
        <dbReference type="ARBA" id="ARBA00022692"/>
    </source>
</evidence>